<reference evidence="2" key="1">
    <citation type="submission" date="2025-08" db="UniProtKB">
        <authorList>
            <consortium name="RefSeq"/>
        </authorList>
    </citation>
    <scope>IDENTIFICATION</scope>
    <source>
        <tissue evidence="2">Whole organism</tissue>
    </source>
</reference>
<evidence type="ECO:0000313" key="2">
    <source>
        <dbReference type="RefSeq" id="XP_047740972.1"/>
    </source>
</evidence>
<proteinExistence type="predicted"/>
<dbReference type="Proteomes" id="UP000694843">
    <property type="component" value="Unplaced"/>
</dbReference>
<dbReference type="OrthoDB" id="6404972at2759"/>
<dbReference type="AlphaFoldDB" id="A0A979FX62"/>
<organism evidence="1 2">
    <name type="scientific">Hyalella azteca</name>
    <name type="common">Amphipod</name>
    <dbReference type="NCBI Taxonomy" id="294128"/>
    <lineage>
        <taxon>Eukaryota</taxon>
        <taxon>Metazoa</taxon>
        <taxon>Ecdysozoa</taxon>
        <taxon>Arthropoda</taxon>
        <taxon>Crustacea</taxon>
        <taxon>Multicrustacea</taxon>
        <taxon>Malacostraca</taxon>
        <taxon>Eumalacostraca</taxon>
        <taxon>Peracarida</taxon>
        <taxon>Amphipoda</taxon>
        <taxon>Senticaudata</taxon>
        <taxon>Talitrida</taxon>
        <taxon>Talitroidea</taxon>
        <taxon>Hyalellidae</taxon>
        <taxon>Hyalella</taxon>
    </lineage>
</organism>
<protein>
    <submittedName>
        <fullName evidence="2">Uncharacterized protein LOC125179336</fullName>
    </submittedName>
</protein>
<dbReference type="KEGG" id="hazt:125179336"/>
<accession>A0A979FX62</accession>
<dbReference type="InterPro" id="IPR016187">
    <property type="entry name" value="CTDL_fold"/>
</dbReference>
<dbReference type="RefSeq" id="XP_047740972.1">
    <property type="nucleotide sequence ID" value="XM_047885016.1"/>
</dbReference>
<evidence type="ECO:0000313" key="1">
    <source>
        <dbReference type="Proteomes" id="UP000694843"/>
    </source>
</evidence>
<sequence length="161" mass="17567">MCEFEGQLYNLNASIGCLLCTTVGVTYGDTVVGDVFLTKIQTANGSLANQRGLCRAEGGEPLVIKTKQVRDQAVQLVKDNGTLNLSKEKFAWLSASCNDSKPYQNFVWPDGTDIHNCASHATDVQDYYFSDGPATMLVGNNVIQRSAVQRTIGYPVLCSKY</sequence>
<gene>
    <name evidence="2" type="primary">LOC125179336</name>
</gene>
<dbReference type="GeneID" id="125179336"/>
<keyword evidence="1" id="KW-1185">Reference proteome</keyword>
<name>A0A979FX62_HYAAZ</name>
<dbReference type="SUPFAM" id="SSF56436">
    <property type="entry name" value="C-type lectin-like"/>
    <property type="match status" value="1"/>
</dbReference>